<accession>A0A2R5GAX8</accession>
<evidence type="ECO:0008006" key="5">
    <source>
        <dbReference type="Google" id="ProtNLM"/>
    </source>
</evidence>
<keyword evidence="4" id="KW-1185">Reference proteome</keyword>
<dbReference type="InterPro" id="IPR018624">
    <property type="entry name" value="Sec66"/>
</dbReference>
<feature type="transmembrane region" description="Helical" evidence="2">
    <location>
        <begin position="24"/>
        <end position="43"/>
    </location>
</feature>
<evidence type="ECO:0000256" key="1">
    <source>
        <dbReference type="SAM" id="MobiDB-lite"/>
    </source>
</evidence>
<keyword evidence="2" id="KW-0472">Membrane</keyword>
<gene>
    <name evidence="3" type="ORF">FCC1311_031002</name>
</gene>
<dbReference type="GO" id="GO:0031207">
    <property type="term" value="C:Sec62/Sec63 complex"/>
    <property type="evidence" value="ECO:0007669"/>
    <property type="project" value="InterPro"/>
</dbReference>
<protein>
    <recommendedName>
        <fullName evidence="5">Translocation protein SEC66</fullName>
    </recommendedName>
</protein>
<proteinExistence type="predicted"/>
<feature type="region of interest" description="Disordered" evidence="1">
    <location>
        <begin position="206"/>
        <end position="231"/>
    </location>
</feature>
<evidence type="ECO:0000256" key="2">
    <source>
        <dbReference type="SAM" id="Phobius"/>
    </source>
</evidence>
<evidence type="ECO:0000313" key="3">
    <source>
        <dbReference type="EMBL" id="GBG26878.1"/>
    </source>
</evidence>
<name>A0A2R5GAX8_9STRA</name>
<reference evidence="3 4" key="1">
    <citation type="submission" date="2017-12" db="EMBL/GenBank/DDBJ databases">
        <title>Sequencing, de novo assembly and annotation of complete genome of a new Thraustochytrid species, strain FCC1311.</title>
        <authorList>
            <person name="Sedici K."/>
            <person name="Godart F."/>
            <person name="Aiese Cigliano R."/>
            <person name="Sanseverino W."/>
            <person name="Barakat M."/>
            <person name="Ortet P."/>
            <person name="Marechal E."/>
            <person name="Cagnac O."/>
            <person name="Amato A."/>
        </authorList>
    </citation>
    <scope>NUCLEOTIDE SEQUENCE [LARGE SCALE GENOMIC DNA]</scope>
</reference>
<dbReference type="InParanoid" id="A0A2R5GAX8"/>
<dbReference type="EMBL" id="BEYU01000025">
    <property type="protein sequence ID" value="GBG26878.1"/>
    <property type="molecule type" value="Genomic_DNA"/>
</dbReference>
<comment type="caution">
    <text evidence="3">The sequence shown here is derived from an EMBL/GenBank/DDBJ whole genome shotgun (WGS) entry which is preliminary data.</text>
</comment>
<dbReference type="AlphaFoldDB" id="A0A2R5GAX8"/>
<evidence type="ECO:0000313" key="4">
    <source>
        <dbReference type="Proteomes" id="UP000241890"/>
    </source>
</evidence>
<dbReference type="Proteomes" id="UP000241890">
    <property type="component" value="Unassembled WGS sequence"/>
</dbReference>
<dbReference type="GO" id="GO:0031204">
    <property type="term" value="P:post-translational protein targeting to membrane, translocation"/>
    <property type="evidence" value="ECO:0007669"/>
    <property type="project" value="InterPro"/>
</dbReference>
<sequence>MASEGGPTGEEESQVPPVEEVLTAQQALVLVVVLLLTALFYAYRWYRRGANDRAANAFMDYDFELPKEKHMFMEIYKQKPENKRENAAKLQEWRKALMQVHFKRVLGVISLHEKVMADYRTQTALYKRGVAVSMLPQVEAAKKLVEREVQECGGIANNLQEGWGRTIFQEAYQMKEKLDANEAAKRAKEDQDAREKREAELLRQAKELQEKEEEMLRKRAEEDLLGSKEAN</sequence>
<keyword evidence="2" id="KW-1133">Transmembrane helix</keyword>
<keyword evidence="2" id="KW-0812">Transmembrane</keyword>
<organism evidence="3 4">
    <name type="scientific">Hondaea fermentalgiana</name>
    <dbReference type="NCBI Taxonomy" id="2315210"/>
    <lineage>
        <taxon>Eukaryota</taxon>
        <taxon>Sar</taxon>
        <taxon>Stramenopiles</taxon>
        <taxon>Bigyra</taxon>
        <taxon>Labyrinthulomycetes</taxon>
        <taxon>Thraustochytrida</taxon>
        <taxon>Thraustochytriidae</taxon>
        <taxon>Hondaea</taxon>
    </lineage>
</organism>
<dbReference type="Pfam" id="PF09802">
    <property type="entry name" value="Sec66"/>
    <property type="match status" value="1"/>
</dbReference>